<dbReference type="GO" id="GO:0080153">
    <property type="term" value="P:negative regulation of reductive pentose-phosphate cycle"/>
    <property type="evidence" value="ECO:0007669"/>
    <property type="project" value="TreeGrafter"/>
</dbReference>
<dbReference type="EMBL" id="JAHHHN010000036">
    <property type="protein sequence ID" value="MBW4565391.1"/>
    <property type="molecule type" value="Genomic_DNA"/>
</dbReference>
<dbReference type="SMART" id="SM01093">
    <property type="entry name" value="CP12"/>
    <property type="match status" value="1"/>
</dbReference>
<organism evidence="2 3">
    <name type="scientific">Mojavia pulchra JT2-VF2</name>
    <dbReference type="NCBI Taxonomy" id="287848"/>
    <lineage>
        <taxon>Bacteria</taxon>
        <taxon>Bacillati</taxon>
        <taxon>Cyanobacteriota</taxon>
        <taxon>Cyanophyceae</taxon>
        <taxon>Nostocales</taxon>
        <taxon>Nostocaceae</taxon>
    </lineage>
</organism>
<reference evidence="2" key="1">
    <citation type="submission" date="2021-05" db="EMBL/GenBank/DDBJ databases">
        <authorList>
            <person name="Pietrasiak N."/>
            <person name="Ward R."/>
            <person name="Stajich J.E."/>
            <person name="Kurbessoian T."/>
        </authorList>
    </citation>
    <scope>NUCLEOTIDE SEQUENCE</scope>
    <source>
        <strain evidence="2">JT2-VF2</strain>
    </source>
</reference>
<proteinExistence type="predicted"/>
<dbReference type="Proteomes" id="UP000715781">
    <property type="component" value="Unassembled WGS sequence"/>
</dbReference>
<reference evidence="2" key="2">
    <citation type="journal article" date="2022" name="Microbiol. Resour. Announc.">
        <title>Metagenome Sequencing to Explore Phylogenomics of Terrestrial Cyanobacteria.</title>
        <authorList>
            <person name="Ward R.D."/>
            <person name="Stajich J.E."/>
            <person name="Johansen J.R."/>
            <person name="Huntemann M."/>
            <person name="Clum A."/>
            <person name="Foster B."/>
            <person name="Foster B."/>
            <person name="Roux S."/>
            <person name="Palaniappan K."/>
            <person name="Varghese N."/>
            <person name="Mukherjee S."/>
            <person name="Reddy T.B.K."/>
            <person name="Daum C."/>
            <person name="Copeland A."/>
            <person name="Chen I.A."/>
            <person name="Ivanova N.N."/>
            <person name="Kyrpides N.C."/>
            <person name="Shapiro N."/>
            <person name="Eloe-Fadrosh E.A."/>
            <person name="Pietrasiak N."/>
        </authorList>
    </citation>
    <scope>NUCLEOTIDE SEQUENCE</scope>
    <source>
        <strain evidence="2">JT2-VF2</strain>
    </source>
</reference>
<dbReference type="AlphaFoldDB" id="A0A951Q4W5"/>
<feature type="domain" description="CP12" evidence="1">
    <location>
        <begin position="23"/>
        <end position="93"/>
    </location>
</feature>
<comment type="caution">
    <text evidence="2">The sequence shown here is derived from an EMBL/GenBank/DDBJ whole genome shotgun (WGS) entry which is preliminary data.</text>
</comment>
<dbReference type="PANTHER" id="PTHR33921:SF15">
    <property type="entry name" value="CALVIN CYCLE PROTEIN CP12-2, CHLOROPLASTIC"/>
    <property type="match status" value="1"/>
</dbReference>
<dbReference type="InterPro" id="IPR039314">
    <property type="entry name" value="CP12-like"/>
</dbReference>
<sequence>MQTSLEVVHQAAVTNGQNGTKTIEQAILEAIAEARTTCDTSGSNSANCAVAWDIVEELQAEKAHQKQAKQRKNSLETYCDQNPEAVECLIYDV</sequence>
<dbReference type="InterPro" id="IPR003823">
    <property type="entry name" value="CP12_dom"/>
</dbReference>
<gene>
    <name evidence="2" type="ORF">KME32_30770</name>
</gene>
<name>A0A951Q4W5_9NOST</name>
<accession>A0A951Q4W5</accession>
<evidence type="ECO:0000259" key="1">
    <source>
        <dbReference type="SMART" id="SM01093"/>
    </source>
</evidence>
<dbReference type="PANTHER" id="PTHR33921">
    <property type="entry name" value="CALVIN CYCLE PROTEIN CP12-2, CHLOROPLASTIC"/>
    <property type="match status" value="1"/>
</dbReference>
<evidence type="ECO:0000313" key="3">
    <source>
        <dbReference type="Proteomes" id="UP000715781"/>
    </source>
</evidence>
<dbReference type="Pfam" id="PF02672">
    <property type="entry name" value="CP12"/>
    <property type="match status" value="1"/>
</dbReference>
<evidence type="ECO:0000313" key="2">
    <source>
        <dbReference type="EMBL" id="MBW4565391.1"/>
    </source>
</evidence>
<protein>
    <submittedName>
        <fullName evidence="2">Calvin cycle protein CP12</fullName>
    </submittedName>
</protein>